<dbReference type="EMBL" id="CP027062">
    <property type="protein sequence ID" value="AVI50498.1"/>
    <property type="molecule type" value="Genomic_DNA"/>
</dbReference>
<evidence type="ECO:0000313" key="4">
    <source>
        <dbReference type="Proteomes" id="UP000238442"/>
    </source>
</evidence>
<keyword evidence="4" id="KW-1185">Reference proteome</keyword>
<name>A0A2S0HV59_9FLAO</name>
<keyword evidence="1" id="KW-0472">Membrane</keyword>
<dbReference type="Proteomes" id="UP000238442">
    <property type="component" value="Chromosome"/>
</dbReference>
<keyword evidence="2" id="KW-0732">Signal</keyword>
<gene>
    <name evidence="3" type="ORF">C5O00_04680</name>
</gene>
<evidence type="ECO:0000313" key="3">
    <source>
        <dbReference type="EMBL" id="AVI50498.1"/>
    </source>
</evidence>
<dbReference type="KEGG" id="aue:C5O00_04680"/>
<dbReference type="PANTHER" id="PTHR40940">
    <property type="entry name" value="PROTEIN BATD-RELATED"/>
    <property type="match status" value="1"/>
</dbReference>
<reference evidence="3 4" key="1">
    <citation type="submission" date="2018-02" db="EMBL/GenBank/DDBJ databases">
        <title>Genomic analysis of the strain RR4-38 isolated from a seawater recirculating aquaculture system.</title>
        <authorList>
            <person name="Kim Y.-S."/>
            <person name="Jang Y.H."/>
            <person name="Kim K.-H."/>
        </authorList>
    </citation>
    <scope>NUCLEOTIDE SEQUENCE [LARGE SCALE GENOMIC DNA]</scope>
    <source>
        <strain evidence="3 4">RR4-38</strain>
    </source>
</reference>
<feature type="chain" id="PRO_5015665386" evidence="2">
    <location>
        <begin position="22"/>
        <end position="593"/>
    </location>
</feature>
<dbReference type="OrthoDB" id="2079210at2"/>
<organism evidence="3 4">
    <name type="scientific">Pukyongia salina</name>
    <dbReference type="NCBI Taxonomy" id="2094025"/>
    <lineage>
        <taxon>Bacteria</taxon>
        <taxon>Pseudomonadati</taxon>
        <taxon>Bacteroidota</taxon>
        <taxon>Flavobacteriia</taxon>
        <taxon>Flavobacteriales</taxon>
        <taxon>Flavobacteriaceae</taxon>
        <taxon>Pukyongia</taxon>
    </lineage>
</organism>
<dbReference type="RefSeq" id="WP_105215385.1">
    <property type="nucleotide sequence ID" value="NZ_CP027062.1"/>
</dbReference>
<accession>A0A2S0HV59</accession>
<keyword evidence="1" id="KW-0812">Transmembrane</keyword>
<evidence type="ECO:0000256" key="1">
    <source>
        <dbReference type="SAM" id="Phobius"/>
    </source>
</evidence>
<proteinExistence type="predicted"/>
<dbReference type="Pfam" id="PF13584">
    <property type="entry name" value="BatD"/>
    <property type="match status" value="2"/>
</dbReference>
<protein>
    <submittedName>
        <fullName evidence="3">BatD protein</fullName>
    </submittedName>
</protein>
<feature type="signal peptide" evidence="2">
    <location>
        <begin position="1"/>
        <end position="21"/>
    </location>
</feature>
<dbReference type="InterPro" id="IPR025738">
    <property type="entry name" value="BatD"/>
</dbReference>
<keyword evidence="1" id="KW-1133">Transmembrane helix</keyword>
<dbReference type="PANTHER" id="PTHR40940:SF2">
    <property type="entry name" value="BATD"/>
    <property type="match status" value="1"/>
</dbReference>
<dbReference type="AlphaFoldDB" id="A0A2S0HV59"/>
<sequence length="593" mass="66783">MKRSYFIFILFLFIGFGGVHAQVQFEAKVSKNKLGVNERLRVDFEMNQDGDNFNPPSFEGFRVVGGPNQAISNSYINGKRSYSKTYSYYLTPLSRGTFTIGQATILIDGETYKTTPVKVEVTAAVERPKDGDNAEYVASENVHLVANISNTNPYLNEAITIQYRLYVSNDVNLTRGFREIDTPKYADFWSQTISNRGNFTVYEGEYNGRTDYRYIIVQTTVLYPQKTGKLSIEPLTLDVPIDVETNKRDLFGRRLMTRVNKTISAGNRTIDVKPLPAEGRPDNFNGAVGDFTFDVTTDKTSLDANEALQLSVKVSGKGNLKLFDLPSVKLPSALEVYEPERTNNVNTQADGMRGSISENYTIVPQFKGDYPIRPITFSYFDPKSETYKTLSSNEIVLNVINGPVTNSSGSETTSTSKNPVVVFNEDQFKYIKLKTNLVPITQTPFFKSALFWSLLGGPILLIPIFIFAGRKRKQHLADIQGNKLRKADRLARKYLSEAKRSMGDKVVFYEAMERALHNYLKAKLAIETSEFSKEKISTFLQQKGAEQSTIDTFISILKSCEYARYTPASNVTIQQDYDKAVSVISTIDKQLVR</sequence>
<feature type="transmembrane region" description="Helical" evidence="1">
    <location>
        <begin position="449"/>
        <end position="468"/>
    </location>
</feature>
<evidence type="ECO:0000256" key="2">
    <source>
        <dbReference type="SAM" id="SignalP"/>
    </source>
</evidence>